<evidence type="ECO:0000256" key="1">
    <source>
        <dbReference type="SAM" id="MobiDB-lite"/>
    </source>
</evidence>
<feature type="compositionally biased region" description="Pro residues" evidence="1">
    <location>
        <begin position="52"/>
        <end position="61"/>
    </location>
</feature>
<dbReference type="GeneID" id="36578737"/>
<dbReference type="RefSeq" id="XP_024742883.1">
    <property type="nucleotide sequence ID" value="XM_024870655.1"/>
</dbReference>
<dbReference type="OrthoDB" id="4775599at2759"/>
<protein>
    <submittedName>
        <fullName evidence="2">Uncharacterized protein</fullName>
    </submittedName>
</protein>
<keyword evidence="3" id="KW-1185">Reference proteome</keyword>
<dbReference type="EMBL" id="KZ613745">
    <property type="protein sequence ID" value="PMD65979.1"/>
    <property type="molecule type" value="Genomic_DNA"/>
</dbReference>
<dbReference type="Proteomes" id="UP000235371">
    <property type="component" value="Unassembled WGS sequence"/>
</dbReference>
<evidence type="ECO:0000313" key="2">
    <source>
        <dbReference type="EMBL" id="PMD65979.1"/>
    </source>
</evidence>
<organism evidence="2 3">
    <name type="scientific">Hyaloscypha bicolor E</name>
    <dbReference type="NCBI Taxonomy" id="1095630"/>
    <lineage>
        <taxon>Eukaryota</taxon>
        <taxon>Fungi</taxon>
        <taxon>Dikarya</taxon>
        <taxon>Ascomycota</taxon>
        <taxon>Pezizomycotina</taxon>
        <taxon>Leotiomycetes</taxon>
        <taxon>Helotiales</taxon>
        <taxon>Hyaloscyphaceae</taxon>
        <taxon>Hyaloscypha</taxon>
        <taxon>Hyaloscypha bicolor</taxon>
    </lineage>
</organism>
<feature type="compositionally biased region" description="Basic and acidic residues" evidence="1">
    <location>
        <begin position="67"/>
        <end position="77"/>
    </location>
</feature>
<reference evidence="2 3" key="1">
    <citation type="submission" date="2016-04" db="EMBL/GenBank/DDBJ databases">
        <title>A degradative enzymes factory behind the ericoid mycorrhizal symbiosis.</title>
        <authorList>
            <consortium name="DOE Joint Genome Institute"/>
            <person name="Martino E."/>
            <person name="Morin E."/>
            <person name="Grelet G."/>
            <person name="Kuo A."/>
            <person name="Kohler A."/>
            <person name="Daghino S."/>
            <person name="Barry K."/>
            <person name="Choi C."/>
            <person name="Cichocki N."/>
            <person name="Clum A."/>
            <person name="Copeland A."/>
            <person name="Hainaut M."/>
            <person name="Haridas S."/>
            <person name="Labutti K."/>
            <person name="Lindquist E."/>
            <person name="Lipzen A."/>
            <person name="Khouja H.-R."/>
            <person name="Murat C."/>
            <person name="Ohm R."/>
            <person name="Olson A."/>
            <person name="Spatafora J."/>
            <person name="Veneault-Fourrey C."/>
            <person name="Henrissat B."/>
            <person name="Grigoriev I."/>
            <person name="Martin F."/>
            <person name="Perotto S."/>
        </authorList>
    </citation>
    <scope>NUCLEOTIDE SEQUENCE [LARGE SCALE GENOMIC DNA]</scope>
    <source>
        <strain evidence="2 3">E</strain>
    </source>
</reference>
<sequence length="130" mass="14311">MRSNSQRALARDVEGFRRFGRTMGRSGLGWPTSTTQRIRTDVEEGLDELGEAPPPYVPGTKPPSLRSVERERRESSSSEHIVGEAVELRPLSKDVEHPPGYHEHLASEAGAGVTRPDTAVTASERFSSTR</sequence>
<accession>A0A2J6TSJ1</accession>
<feature type="region of interest" description="Disordered" evidence="1">
    <location>
        <begin position="1"/>
        <end position="130"/>
    </location>
</feature>
<gene>
    <name evidence="2" type="ORF">K444DRAFT_159358</name>
</gene>
<proteinExistence type="predicted"/>
<feature type="compositionally biased region" description="Basic and acidic residues" evidence="1">
    <location>
        <begin position="86"/>
        <end position="106"/>
    </location>
</feature>
<feature type="compositionally biased region" description="Polar residues" evidence="1">
    <location>
        <begin position="120"/>
        <end position="130"/>
    </location>
</feature>
<evidence type="ECO:0000313" key="3">
    <source>
        <dbReference type="Proteomes" id="UP000235371"/>
    </source>
</evidence>
<dbReference type="AlphaFoldDB" id="A0A2J6TSJ1"/>
<dbReference type="InParanoid" id="A0A2J6TSJ1"/>
<name>A0A2J6TSJ1_9HELO</name>